<dbReference type="EMBL" id="ANJA01000006">
    <property type="protein sequence ID" value="ETO86446.1"/>
    <property type="molecule type" value="Genomic_DNA"/>
</dbReference>
<dbReference type="Proteomes" id="UP000028582">
    <property type="component" value="Unassembled WGS sequence"/>
</dbReference>
<protein>
    <submittedName>
        <fullName evidence="1">Uncharacterized protein</fullName>
    </submittedName>
</protein>
<gene>
    <name evidence="1" type="ORF">F444_00009</name>
</gene>
<comment type="caution">
    <text evidence="1">The sequence shown here is derived from an EMBL/GenBank/DDBJ whole genome shotgun (WGS) entry which is preliminary data.</text>
</comment>
<accession>A0A081B5N5</accession>
<sequence>MEDLSFKEMHAYLVDQFQNLPPKQAMEVDSGVDFVQQMFEEIFYTHPEEFLLPARRKYRFLSPIR</sequence>
<evidence type="ECO:0000313" key="1">
    <source>
        <dbReference type="EMBL" id="ETO86446.1"/>
    </source>
</evidence>
<name>A0A081B5N5_PHYNI</name>
<evidence type="ECO:0000313" key="2">
    <source>
        <dbReference type="Proteomes" id="UP000028582"/>
    </source>
</evidence>
<dbReference type="AlphaFoldDB" id="A0A081B5N5"/>
<organism evidence="1 2">
    <name type="scientific">Phytophthora nicotianae P1976</name>
    <dbReference type="NCBI Taxonomy" id="1317066"/>
    <lineage>
        <taxon>Eukaryota</taxon>
        <taxon>Sar</taxon>
        <taxon>Stramenopiles</taxon>
        <taxon>Oomycota</taxon>
        <taxon>Peronosporomycetes</taxon>
        <taxon>Peronosporales</taxon>
        <taxon>Peronosporaceae</taxon>
        <taxon>Phytophthora</taxon>
    </lineage>
</organism>
<proteinExistence type="predicted"/>
<reference evidence="1 2" key="1">
    <citation type="submission" date="2013-11" db="EMBL/GenBank/DDBJ databases">
        <title>The Genome Sequence of Phytophthora parasitica P1976.</title>
        <authorList>
            <consortium name="The Broad Institute Genomics Platform"/>
            <person name="Russ C."/>
            <person name="Tyler B."/>
            <person name="Panabieres F."/>
            <person name="Shan W."/>
            <person name="Tripathy S."/>
            <person name="Grunwald N."/>
            <person name="Machado M."/>
            <person name="Johnson C.S."/>
            <person name="Walker B."/>
            <person name="Young S."/>
            <person name="Zeng Q."/>
            <person name="Gargeya S."/>
            <person name="Fitzgerald M."/>
            <person name="Haas B."/>
            <person name="Abouelleil A."/>
            <person name="Allen A.W."/>
            <person name="Alvarado L."/>
            <person name="Arachchi H.M."/>
            <person name="Berlin A.M."/>
            <person name="Chapman S.B."/>
            <person name="Gainer-Dewar J."/>
            <person name="Goldberg J."/>
            <person name="Griggs A."/>
            <person name="Gujja S."/>
            <person name="Hansen M."/>
            <person name="Howarth C."/>
            <person name="Imamovic A."/>
            <person name="Ireland A."/>
            <person name="Larimer J."/>
            <person name="McCowan C."/>
            <person name="Murphy C."/>
            <person name="Pearson M."/>
            <person name="Poon T.W."/>
            <person name="Priest M."/>
            <person name="Roberts A."/>
            <person name="Saif S."/>
            <person name="Shea T."/>
            <person name="Sisk P."/>
            <person name="Sykes S."/>
            <person name="Wortman J."/>
            <person name="Nusbaum C."/>
            <person name="Birren B."/>
        </authorList>
    </citation>
    <scope>NUCLEOTIDE SEQUENCE [LARGE SCALE GENOMIC DNA]</scope>
    <source>
        <strain evidence="1 2">P1976</strain>
    </source>
</reference>